<organism evidence="1 2">
    <name type="scientific">Aromatoleum toluolicum</name>
    <dbReference type="NCBI Taxonomy" id="90060"/>
    <lineage>
        <taxon>Bacteria</taxon>
        <taxon>Pseudomonadati</taxon>
        <taxon>Pseudomonadota</taxon>
        <taxon>Betaproteobacteria</taxon>
        <taxon>Rhodocyclales</taxon>
        <taxon>Rhodocyclaceae</taxon>
        <taxon>Aromatoleum</taxon>
    </lineage>
</organism>
<gene>
    <name evidence="1" type="ORF">GPA27_16340</name>
</gene>
<name>A0ABX1NI09_9RHOO</name>
<comment type="caution">
    <text evidence="1">The sequence shown here is derived from an EMBL/GenBank/DDBJ whole genome shotgun (WGS) entry which is preliminary data.</text>
</comment>
<evidence type="ECO:0000313" key="1">
    <source>
        <dbReference type="EMBL" id="NMF98949.1"/>
    </source>
</evidence>
<protein>
    <recommendedName>
        <fullName evidence="3">Secreted protein</fullName>
    </recommendedName>
</protein>
<keyword evidence="2" id="KW-1185">Reference proteome</keyword>
<proteinExistence type="predicted"/>
<dbReference type="Proteomes" id="UP000634522">
    <property type="component" value="Unassembled WGS sequence"/>
</dbReference>
<dbReference type="EMBL" id="WTVS01000035">
    <property type="protein sequence ID" value="NMF98949.1"/>
    <property type="molecule type" value="Genomic_DNA"/>
</dbReference>
<sequence length="168" mass="19332">MAGIRQRDTRQSTLFLDFDGVLHPDEVYRIGERIVLRMDGVSLFEWAGILDGLLLPHPDVQIVLSTSWVRVLGFEVARASLPESLQRRVVGATWYETVPRGWPLLPRYEQIRRNVERHRHVRWLAIDDDGDGWAEEHRENLVLTDPLLGLGVASAQNELREKLAALHR</sequence>
<evidence type="ECO:0008006" key="3">
    <source>
        <dbReference type="Google" id="ProtNLM"/>
    </source>
</evidence>
<dbReference type="Pfam" id="PF18143">
    <property type="entry name" value="HAD_SAK_2"/>
    <property type="match status" value="1"/>
</dbReference>
<reference evidence="1 2" key="1">
    <citation type="submission" date="2019-12" db="EMBL/GenBank/DDBJ databases">
        <title>Comparative genomics gives insights into the taxonomy of the Azoarcus-Aromatoleum group and reveals separate origins of nif in the plant-associated Azoarcus and non-plant-associated Aromatoleum sub-groups.</title>
        <authorList>
            <person name="Lafos M."/>
            <person name="Maluk M."/>
            <person name="Batista M."/>
            <person name="Junghare M."/>
            <person name="Carmona M."/>
            <person name="Faoro H."/>
            <person name="Cruz L.M."/>
            <person name="Battistoni F."/>
            <person name="De Souza E."/>
            <person name="Pedrosa F."/>
            <person name="Chen W.-M."/>
            <person name="Poole P.S."/>
            <person name="Dixon R.A."/>
            <person name="James E.K."/>
        </authorList>
    </citation>
    <scope>NUCLEOTIDE SEQUENCE [LARGE SCALE GENOMIC DNA]</scope>
    <source>
        <strain evidence="1 2">T</strain>
    </source>
</reference>
<accession>A0ABX1NI09</accession>
<evidence type="ECO:0000313" key="2">
    <source>
        <dbReference type="Proteomes" id="UP000634522"/>
    </source>
</evidence>